<reference evidence="3" key="2">
    <citation type="submission" date="2012-11" db="EMBL/GenBank/DDBJ databases">
        <authorList>
            <person name="Kuo A."/>
            <person name="Curtis B.A."/>
            <person name="Tanifuji G."/>
            <person name="Burki F."/>
            <person name="Gruber A."/>
            <person name="Irimia M."/>
            <person name="Maruyama S."/>
            <person name="Arias M.C."/>
            <person name="Ball S.G."/>
            <person name="Gile G.H."/>
            <person name="Hirakawa Y."/>
            <person name="Hopkins J.F."/>
            <person name="Rensing S.A."/>
            <person name="Schmutz J."/>
            <person name="Symeonidi A."/>
            <person name="Elias M."/>
            <person name="Eveleigh R.J."/>
            <person name="Herman E.K."/>
            <person name="Klute M.J."/>
            <person name="Nakayama T."/>
            <person name="Obornik M."/>
            <person name="Reyes-Prieto A."/>
            <person name="Armbrust E.V."/>
            <person name="Aves S.J."/>
            <person name="Beiko R.G."/>
            <person name="Coutinho P."/>
            <person name="Dacks J.B."/>
            <person name="Durnford D.G."/>
            <person name="Fast N.M."/>
            <person name="Green B.R."/>
            <person name="Grisdale C."/>
            <person name="Hempe F."/>
            <person name="Henrissat B."/>
            <person name="Hoppner M.P."/>
            <person name="Ishida K.-I."/>
            <person name="Kim E."/>
            <person name="Koreny L."/>
            <person name="Kroth P.G."/>
            <person name="Liu Y."/>
            <person name="Malik S.-B."/>
            <person name="Maier U.G."/>
            <person name="McRose D."/>
            <person name="Mock T."/>
            <person name="Neilson J.A."/>
            <person name="Onodera N.T."/>
            <person name="Poole A.M."/>
            <person name="Pritham E.J."/>
            <person name="Richards T.A."/>
            <person name="Rocap G."/>
            <person name="Roy S.W."/>
            <person name="Sarai C."/>
            <person name="Schaack S."/>
            <person name="Shirato S."/>
            <person name="Slamovits C.H."/>
            <person name="Spencer D.F."/>
            <person name="Suzuki S."/>
            <person name="Worden A.Z."/>
            <person name="Zauner S."/>
            <person name="Barry K."/>
            <person name="Bell C."/>
            <person name="Bharti A.K."/>
            <person name="Crow J.A."/>
            <person name="Grimwood J."/>
            <person name="Kramer R."/>
            <person name="Lindquist E."/>
            <person name="Lucas S."/>
            <person name="Salamov A."/>
            <person name="McFadden G.I."/>
            <person name="Lane C.E."/>
            <person name="Keeling P.J."/>
            <person name="Gray M.W."/>
            <person name="Grigoriev I.V."/>
            <person name="Archibald J.M."/>
        </authorList>
    </citation>
    <scope>NUCLEOTIDE SEQUENCE</scope>
    <source>
        <strain evidence="3">CCMP2712</strain>
    </source>
</reference>
<evidence type="ECO:0000313" key="2">
    <source>
        <dbReference type="EnsemblProtists" id="EKX34272"/>
    </source>
</evidence>
<organism evidence="1">
    <name type="scientific">Guillardia theta (strain CCMP2712)</name>
    <name type="common">Cryptophyte</name>
    <dbReference type="NCBI Taxonomy" id="905079"/>
    <lineage>
        <taxon>Eukaryota</taxon>
        <taxon>Cryptophyceae</taxon>
        <taxon>Pyrenomonadales</taxon>
        <taxon>Geminigeraceae</taxon>
        <taxon>Guillardia</taxon>
    </lineage>
</organism>
<dbReference type="Proteomes" id="UP000011087">
    <property type="component" value="Unassembled WGS sequence"/>
</dbReference>
<reference evidence="1 3" key="1">
    <citation type="journal article" date="2012" name="Nature">
        <title>Algal genomes reveal evolutionary mosaicism and the fate of nucleomorphs.</title>
        <authorList>
            <consortium name="DOE Joint Genome Institute"/>
            <person name="Curtis B.A."/>
            <person name="Tanifuji G."/>
            <person name="Burki F."/>
            <person name="Gruber A."/>
            <person name="Irimia M."/>
            <person name="Maruyama S."/>
            <person name="Arias M.C."/>
            <person name="Ball S.G."/>
            <person name="Gile G.H."/>
            <person name="Hirakawa Y."/>
            <person name="Hopkins J.F."/>
            <person name="Kuo A."/>
            <person name="Rensing S.A."/>
            <person name="Schmutz J."/>
            <person name="Symeonidi A."/>
            <person name="Elias M."/>
            <person name="Eveleigh R.J."/>
            <person name="Herman E.K."/>
            <person name="Klute M.J."/>
            <person name="Nakayama T."/>
            <person name="Obornik M."/>
            <person name="Reyes-Prieto A."/>
            <person name="Armbrust E.V."/>
            <person name="Aves S.J."/>
            <person name="Beiko R.G."/>
            <person name="Coutinho P."/>
            <person name="Dacks J.B."/>
            <person name="Durnford D.G."/>
            <person name="Fast N.M."/>
            <person name="Green B.R."/>
            <person name="Grisdale C.J."/>
            <person name="Hempel F."/>
            <person name="Henrissat B."/>
            <person name="Hoppner M.P."/>
            <person name="Ishida K."/>
            <person name="Kim E."/>
            <person name="Koreny L."/>
            <person name="Kroth P.G."/>
            <person name="Liu Y."/>
            <person name="Malik S.B."/>
            <person name="Maier U.G."/>
            <person name="McRose D."/>
            <person name="Mock T."/>
            <person name="Neilson J.A."/>
            <person name="Onodera N.T."/>
            <person name="Poole A.M."/>
            <person name="Pritham E.J."/>
            <person name="Richards T.A."/>
            <person name="Rocap G."/>
            <person name="Roy S.W."/>
            <person name="Sarai C."/>
            <person name="Schaack S."/>
            <person name="Shirato S."/>
            <person name="Slamovits C.H."/>
            <person name="Spencer D.F."/>
            <person name="Suzuki S."/>
            <person name="Worden A.Z."/>
            <person name="Zauner S."/>
            <person name="Barry K."/>
            <person name="Bell C."/>
            <person name="Bharti A.K."/>
            <person name="Crow J.A."/>
            <person name="Grimwood J."/>
            <person name="Kramer R."/>
            <person name="Lindquist E."/>
            <person name="Lucas S."/>
            <person name="Salamov A."/>
            <person name="McFadden G.I."/>
            <person name="Lane C.E."/>
            <person name="Keeling P.J."/>
            <person name="Gray M.W."/>
            <person name="Grigoriev I.V."/>
            <person name="Archibald J.M."/>
        </authorList>
    </citation>
    <scope>NUCLEOTIDE SEQUENCE</scope>
    <source>
        <strain evidence="1 3">CCMP2712</strain>
    </source>
</reference>
<name>L1IDX3_GUITC</name>
<evidence type="ECO:0000313" key="1">
    <source>
        <dbReference type="EMBL" id="EKX34272.1"/>
    </source>
</evidence>
<proteinExistence type="predicted"/>
<dbReference type="KEGG" id="gtt:GUITHDRAFT_155800"/>
<dbReference type="GeneID" id="17291006"/>
<accession>L1IDX3</accession>
<protein>
    <submittedName>
        <fullName evidence="1 2">Uncharacterized protein</fullName>
    </submittedName>
</protein>
<dbReference type="RefSeq" id="XP_005821252.1">
    <property type="nucleotide sequence ID" value="XM_005821195.1"/>
</dbReference>
<dbReference type="EnsemblProtists" id="EKX34272">
    <property type="protein sequence ID" value="EKX34272"/>
    <property type="gene ID" value="GUITHDRAFT_155800"/>
</dbReference>
<sequence length="57" mass="6037">MVEGDSLVKRMKQKASKFLATAAIAASLCVMPKASSAALADLELQGDLDEDVEQVEI</sequence>
<dbReference type="AlphaFoldDB" id="L1IDX3"/>
<evidence type="ECO:0000313" key="3">
    <source>
        <dbReference type="Proteomes" id="UP000011087"/>
    </source>
</evidence>
<keyword evidence="3" id="KW-1185">Reference proteome</keyword>
<dbReference type="HOGENOM" id="CLU_3002895_0_0_1"/>
<reference evidence="2" key="3">
    <citation type="submission" date="2016-03" db="UniProtKB">
        <authorList>
            <consortium name="EnsemblProtists"/>
        </authorList>
    </citation>
    <scope>IDENTIFICATION</scope>
</reference>
<dbReference type="EMBL" id="JH993114">
    <property type="protein sequence ID" value="EKX34272.1"/>
    <property type="molecule type" value="Genomic_DNA"/>
</dbReference>
<feature type="non-terminal residue" evidence="1">
    <location>
        <position position="57"/>
    </location>
</feature>
<dbReference type="PaxDb" id="55529-EKX34272"/>
<gene>
    <name evidence="1" type="ORF">GUITHDRAFT_155800</name>
</gene>